<reference evidence="1" key="1">
    <citation type="submission" date="2018-06" db="EMBL/GenBank/DDBJ databases">
        <authorList>
            <person name="Zhirakovskaya E."/>
        </authorList>
    </citation>
    <scope>NUCLEOTIDE SEQUENCE</scope>
</reference>
<gene>
    <name evidence="1" type="ORF">MNBD_DELTA01-1541</name>
</gene>
<name>A0A3B0R7Y6_9ZZZZ</name>
<proteinExistence type="predicted"/>
<evidence type="ECO:0000313" key="1">
    <source>
        <dbReference type="EMBL" id="VAV83968.1"/>
    </source>
</evidence>
<dbReference type="AlphaFoldDB" id="A0A3B0R7Y6"/>
<organism evidence="1">
    <name type="scientific">hydrothermal vent metagenome</name>
    <dbReference type="NCBI Taxonomy" id="652676"/>
    <lineage>
        <taxon>unclassified sequences</taxon>
        <taxon>metagenomes</taxon>
        <taxon>ecological metagenomes</taxon>
    </lineage>
</organism>
<protein>
    <submittedName>
        <fullName evidence="1">Uncharacterized protein</fullName>
    </submittedName>
</protein>
<feature type="non-terminal residue" evidence="1">
    <location>
        <position position="1"/>
    </location>
</feature>
<dbReference type="EMBL" id="UOEA01000058">
    <property type="protein sequence ID" value="VAV83968.1"/>
    <property type="molecule type" value="Genomic_DNA"/>
</dbReference>
<sequence length="36" mass="4128">TLNYHMSMLNLEGTEARGRDMEGDKLALFPNKEKNC</sequence>
<accession>A0A3B0R7Y6</accession>